<feature type="region of interest" description="Disordered" evidence="2">
    <location>
        <begin position="280"/>
        <end position="307"/>
    </location>
</feature>
<feature type="compositionally biased region" description="Low complexity" evidence="2">
    <location>
        <begin position="504"/>
        <end position="514"/>
    </location>
</feature>
<feature type="compositionally biased region" description="Low complexity" evidence="2">
    <location>
        <begin position="480"/>
        <end position="491"/>
    </location>
</feature>
<feature type="region of interest" description="Disordered" evidence="2">
    <location>
        <begin position="228"/>
        <end position="250"/>
    </location>
</feature>
<feature type="region of interest" description="Disordered" evidence="2">
    <location>
        <begin position="327"/>
        <end position="388"/>
    </location>
</feature>
<name>A0AAW1SNP2_9CHLO</name>
<evidence type="ECO:0000313" key="3">
    <source>
        <dbReference type="EMBL" id="KAK9849500.1"/>
    </source>
</evidence>
<keyword evidence="1" id="KW-0175">Coiled coil</keyword>
<accession>A0AAW1SNP2</accession>
<evidence type="ECO:0000313" key="4">
    <source>
        <dbReference type="Proteomes" id="UP001485043"/>
    </source>
</evidence>
<dbReference type="AlphaFoldDB" id="A0AAW1SNP2"/>
<dbReference type="EMBL" id="JALJOV010001339">
    <property type="protein sequence ID" value="KAK9849500.1"/>
    <property type="molecule type" value="Genomic_DNA"/>
</dbReference>
<sequence>MQLQESLIGQESSQGDLLARAITSQDETHKLAAEVAGCLEQVAAANVAQLKAQKMLAEKEQSHQQEVEELQEQLAFQQQAAKELQASMQMRLDEELHLLIRANEALKQGDTGKVVASLEAALQAEVNAKVNAQAAVEELRSEQAQHRQELAEASADLKAAREAVTDAEQLLTEAFRHRATMEAKMADMEQQLAETEHQEKADLQQLLDASNHQHNSLEKQVTELRERLHSARMGKAAPDDQGGAERPQSETTLQLAATVVQALRIASTAAEVQEQTIHHLEKAGARQKQPAGRPRSQQGRSHYSQDNPAATMAVAIQAQQKAAELSQQLSTETKARQRAEAAVTAAEQKLERIRSSSSGDHAATLEAPADSTDQGGDEGMMDAEGPAKLPEDHKKVEELQQALGAAQREQRALIERISTLETAAAEQDTQLAAADRTAHKRLSESQKQAAAARSLSRTTSAQDTLRTKLSQLEGELSAAKMAQKSQAAQSKNVQRRMSKNMEQASSNAARASAALQKEEANRGRLQQWVTEGSRLQLDMFSALQGFLQQFVAQKQPDFGSDQDDSTAIKQARQLLEMLQSSQTVQPIEEVMAPKEFTGLHEGASPRIAAFRP</sequence>
<feature type="compositionally biased region" description="Polar residues" evidence="2">
    <location>
        <begin position="295"/>
        <end position="307"/>
    </location>
</feature>
<protein>
    <submittedName>
        <fullName evidence="3">Uncharacterized protein</fullName>
    </submittedName>
</protein>
<feature type="coiled-coil region" evidence="1">
    <location>
        <begin position="53"/>
        <end position="87"/>
    </location>
</feature>
<gene>
    <name evidence="3" type="ORF">WJX84_001976</name>
</gene>
<keyword evidence="4" id="KW-1185">Reference proteome</keyword>
<organism evidence="3 4">
    <name type="scientific">Apatococcus fuscideae</name>
    <dbReference type="NCBI Taxonomy" id="2026836"/>
    <lineage>
        <taxon>Eukaryota</taxon>
        <taxon>Viridiplantae</taxon>
        <taxon>Chlorophyta</taxon>
        <taxon>core chlorophytes</taxon>
        <taxon>Trebouxiophyceae</taxon>
        <taxon>Chlorellales</taxon>
        <taxon>Chlorellaceae</taxon>
        <taxon>Apatococcus</taxon>
    </lineage>
</organism>
<feature type="region of interest" description="Disordered" evidence="2">
    <location>
        <begin position="480"/>
        <end position="517"/>
    </location>
</feature>
<proteinExistence type="predicted"/>
<dbReference type="Proteomes" id="UP001485043">
    <property type="component" value="Unassembled WGS sequence"/>
</dbReference>
<reference evidence="3 4" key="1">
    <citation type="journal article" date="2024" name="Nat. Commun.">
        <title>Phylogenomics reveals the evolutionary origins of lichenization in chlorophyte algae.</title>
        <authorList>
            <person name="Puginier C."/>
            <person name="Libourel C."/>
            <person name="Otte J."/>
            <person name="Skaloud P."/>
            <person name="Haon M."/>
            <person name="Grisel S."/>
            <person name="Petersen M."/>
            <person name="Berrin J.G."/>
            <person name="Delaux P.M."/>
            <person name="Dal Grande F."/>
            <person name="Keller J."/>
        </authorList>
    </citation>
    <scope>NUCLEOTIDE SEQUENCE [LARGE SCALE GENOMIC DNA]</scope>
    <source>
        <strain evidence="3 4">SAG 2523</strain>
    </source>
</reference>
<comment type="caution">
    <text evidence="3">The sequence shown here is derived from an EMBL/GenBank/DDBJ whole genome shotgun (WGS) entry which is preliminary data.</text>
</comment>
<feature type="region of interest" description="Disordered" evidence="2">
    <location>
        <begin position="443"/>
        <end position="463"/>
    </location>
</feature>
<evidence type="ECO:0000256" key="1">
    <source>
        <dbReference type="SAM" id="Coils"/>
    </source>
</evidence>
<feature type="compositionally biased region" description="Low complexity" evidence="2">
    <location>
        <begin position="449"/>
        <end position="461"/>
    </location>
</feature>
<feature type="coiled-coil region" evidence="1">
    <location>
        <begin position="122"/>
        <end position="227"/>
    </location>
</feature>
<evidence type="ECO:0000256" key="2">
    <source>
        <dbReference type="SAM" id="MobiDB-lite"/>
    </source>
</evidence>